<dbReference type="SUPFAM" id="SSF81301">
    <property type="entry name" value="Nucleotidyltransferase"/>
    <property type="match status" value="1"/>
</dbReference>
<dbReference type="VEuPathDB" id="TriTrypDB:ADEAN_000334500"/>
<dbReference type="EC" id="2.7.7.52" evidence="3"/>
<comment type="catalytic activity">
    <reaction evidence="7">
        <text>RNA(n) + UTP = RNA(n)-3'-uridine ribonucleotide + diphosphate</text>
        <dbReference type="Rhea" id="RHEA:14785"/>
        <dbReference type="Rhea" id="RHEA-COMP:14527"/>
        <dbReference type="Rhea" id="RHEA-COMP:17348"/>
        <dbReference type="ChEBI" id="CHEBI:33019"/>
        <dbReference type="ChEBI" id="CHEBI:46398"/>
        <dbReference type="ChEBI" id="CHEBI:140395"/>
        <dbReference type="ChEBI" id="CHEBI:173116"/>
        <dbReference type="EC" id="2.7.7.52"/>
    </reaction>
</comment>
<dbReference type="InterPro" id="IPR041060">
    <property type="entry name" value="Ret2_MD"/>
</dbReference>
<evidence type="ECO:0000256" key="1">
    <source>
        <dbReference type="ARBA" id="ARBA00001936"/>
    </source>
</evidence>
<dbReference type="GO" id="GO:0031123">
    <property type="term" value="P:RNA 3'-end processing"/>
    <property type="evidence" value="ECO:0007669"/>
    <property type="project" value="TreeGrafter"/>
</dbReference>
<keyword evidence="11" id="KW-1185">Reference proteome</keyword>
<evidence type="ECO:0000256" key="5">
    <source>
        <dbReference type="ARBA" id="ARBA00022723"/>
    </source>
</evidence>
<sequence length="479" mass="54783">MLTSSSLRLVPFRPSMRRLAAVQAPATFQASDNHFKSWGEAILVENNKRIGPEHMFYTATKAVLQLQNLADKWTPDAKIFCCGSMVTHGQMEWGSDLDLACIFDDPYPPHIVQSKRTEKLFSVMKRYMPHYLRSQLVSLVEARTPVVQLKSCNEEKVARARYVPLSEEEDRISRTALLDIRNRTLVDADLEYLSEKLGHDAVEGMWVERTTYGCRLAIQCTTREDAIEAIGLFPDGKIMTRGMREDYTRDVLDPRFVPEMFLYKWDISFVAYGVKNSYLLRHYLEKGPSAARHAAMCVKAWGKATGIGQGTAAMLTSYAVTVMFVHYLLATQQVAWVDPWSLPHPAHLPRYPDFLPLNDCDPVELGKLVYGFFAYYGSHFNYEQNIISLSRNRVTQRSDIGWNFPGNKRGTFSYILGIEDPYEDVGIGGLNLGRHLHPAKFQQVRQEFFRAAQTMERCIPTNAPDNTIIGIKREDFRRR</sequence>
<comment type="cofactor">
    <cofactor evidence="1">
        <name>Mn(2+)</name>
        <dbReference type="ChEBI" id="CHEBI:29035"/>
    </cofactor>
</comment>
<evidence type="ECO:0000259" key="9">
    <source>
        <dbReference type="Pfam" id="PF18528"/>
    </source>
</evidence>
<dbReference type="EMBL" id="LR877149">
    <property type="protein sequence ID" value="CAD2215887.1"/>
    <property type="molecule type" value="Genomic_DNA"/>
</dbReference>
<evidence type="ECO:0000313" key="11">
    <source>
        <dbReference type="Proteomes" id="UP000515908"/>
    </source>
</evidence>
<protein>
    <recommendedName>
        <fullName evidence="3">RNA uridylyltransferase</fullName>
        <ecNumber evidence="3">2.7.7.52</ecNumber>
    </recommendedName>
</protein>
<dbReference type="GO" id="GO:0005737">
    <property type="term" value="C:cytoplasm"/>
    <property type="evidence" value="ECO:0007669"/>
    <property type="project" value="UniProtKB-ARBA"/>
</dbReference>
<dbReference type="GO" id="GO:0050265">
    <property type="term" value="F:RNA uridylyltransferase activity"/>
    <property type="evidence" value="ECO:0007669"/>
    <property type="project" value="UniProtKB-EC"/>
</dbReference>
<dbReference type="Pfam" id="PF03828">
    <property type="entry name" value="PAP_assoc"/>
    <property type="match status" value="1"/>
</dbReference>
<dbReference type="OrthoDB" id="2274644at2759"/>
<keyword evidence="4 10" id="KW-0808">Transferase</keyword>
<accession>S9VFJ6</accession>
<evidence type="ECO:0000256" key="7">
    <source>
        <dbReference type="ARBA" id="ARBA00049105"/>
    </source>
</evidence>
<keyword evidence="6" id="KW-0460">Magnesium</keyword>
<comment type="cofactor">
    <cofactor evidence="2">
        <name>Mg(2+)</name>
        <dbReference type="ChEBI" id="CHEBI:18420"/>
    </cofactor>
</comment>
<evidence type="ECO:0000256" key="6">
    <source>
        <dbReference type="ARBA" id="ARBA00022842"/>
    </source>
</evidence>
<evidence type="ECO:0000256" key="4">
    <source>
        <dbReference type="ARBA" id="ARBA00022679"/>
    </source>
</evidence>
<organism evidence="10 11">
    <name type="scientific">Angomonas deanei</name>
    <dbReference type="NCBI Taxonomy" id="59799"/>
    <lineage>
        <taxon>Eukaryota</taxon>
        <taxon>Discoba</taxon>
        <taxon>Euglenozoa</taxon>
        <taxon>Kinetoplastea</taxon>
        <taxon>Metakinetoplastina</taxon>
        <taxon>Trypanosomatida</taxon>
        <taxon>Trypanosomatidae</taxon>
        <taxon>Strigomonadinae</taxon>
        <taxon>Angomonas</taxon>
    </lineage>
</organism>
<keyword evidence="5" id="KW-0479">Metal-binding</keyword>
<name>S9VFJ6_9TRYP</name>
<dbReference type="InterPro" id="IPR002058">
    <property type="entry name" value="PAP_assoc"/>
</dbReference>
<dbReference type="SUPFAM" id="SSF81631">
    <property type="entry name" value="PAP/OAS1 substrate-binding domain"/>
    <property type="match status" value="1"/>
</dbReference>
<dbReference type="PANTHER" id="PTHR12271">
    <property type="entry name" value="POLY A POLYMERASE CID PAP -RELATED"/>
    <property type="match status" value="1"/>
</dbReference>
<evidence type="ECO:0000313" key="10">
    <source>
        <dbReference type="EMBL" id="CAD2215887.1"/>
    </source>
</evidence>
<dbReference type="Gene3D" id="3.30.70.1970">
    <property type="match status" value="1"/>
</dbReference>
<dbReference type="InterPro" id="IPR043519">
    <property type="entry name" value="NT_sf"/>
</dbReference>
<proteinExistence type="predicted"/>
<dbReference type="GO" id="GO:0046872">
    <property type="term" value="F:metal ion binding"/>
    <property type="evidence" value="ECO:0007669"/>
    <property type="project" value="UniProtKB-KW"/>
</dbReference>
<dbReference type="Gene3D" id="1.10.1410.10">
    <property type="match status" value="1"/>
</dbReference>
<evidence type="ECO:0000256" key="2">
    <source>
        <dbReference type="ARBA" id="ARBA00001946"/>
    </source>
</evidence>
<dbReference type="PANTHER" id="PTHR12271:SF50">
    <property type="entry name" value="RNA EDITING 3' TERMINAL URIDYLYL TRANSFERASE 2"/>
    <property type="match status" value="1"/>
</dbReference>
<dbReference type="Pfam" id="PF18528">
    <property type="entry name" value="Ret2_MD"/>
    <property type="match status" value="1"/>
</dbReference>
<evidence type="ECO:0000259" key="8">
    <source>
        <dbReference type="Pfam" id="PF03828"/>
    </source>
</evidence>
<evidence type="ECO:0000256" key="3">
    <source>
        <dbReference type="ARBA" id="ARBA00012472"/>
    </source>
</evidence>
<feature type="domain" description="PAP-associated" evidence="8">
    <location>
        <begin position="364"/>
        <end position="424"/>
    </location>
</feature>
<dbReference type="Gene3D" id="3.30.460.50">
    <property type="match status" value="1"/>
</dbReference>
<dbReference type="Proteomes" id="UP000515908">
    <property type="component" value="Chromosome 05"/>
</dbReference>
<gene>
    <name evidence="10" type="ORF">ADEAN_000334500</name>
</gene>
<reference evidence="10 11" key="1">
    <citation type="submission" date="2020-08" db="EMBL/GenBank/DDBJ databases">
        <authorList>
            <person name="Newling K."/>
            <person name="Davey J."/>
            <person name="Forrester S."/>
        </authorList>
    </citation>
    <scope>NUCLEOTIDE SEQUENCE [LARGE SCALE GENOMIC DNA]</scope>
    <source>
        <strain evidence="11">Crithidia deanei Carvalho (ATCC PRA-265)</strain>
    </source>
</reference>
<dbReference type="AlphaFoldDB" id="S9VFJ6"/>
<feature type="domain" description="RNA editing 3' terminal uridylyl transferase 2 middle" evidence="9">
    <location>
        <begin position="165"/>
        <end position="257"/>
    </location>
</feature>